<keyword evidence="3" id="KW-1185">Reference proteome</keyword>
<feature type="compositionally biased region" description="Low complexity" evidence="1">
    <location>
        <begin position="456"/>
        <end position="468"/>
    </location>
</feature>
<feature type="compositionally biased region" description="Polar residues" evidence="1">
    <location>
        <begin position="709"/>
        <end position="720"/>
    </location>
</feature>
<reference evidence="2 3" key="1">
    <citation type="submission" date="2024-04" db="EMBL/GenBank/DDBJ databases">
        <title>Tritrichomonas musculus Genome.</title>
        <authorList>
            <person name="Alves-Ferreira E."/>
            <person name="Grigg M."/>
            <person name="Lorenzi H."/>
            <person name="Galac M."/>
        </authorList>
    </citation>
    <scope>NUCLEOTIDE SEQUENCE [LARGE SCALE GENOMIC DNA]</scope>
    <source>
        <strain evidence="2 3">EAF2021</strain>
    </source>
</reference>
<feature type="compositionally biased region" description="Polar residues" evidence="1">
    <location>
        <begin position="728"/>
        <end position="738"/>
    </location>
</feature>
<feature type="compositionally biased region" description="Polar residues" evidence="1">
    <location>
        <begin position="679"/>
        <end position="689"/>
    </location>
</feature>
<feature type="compositionally biased region" description="Polar residues" evidence="1">
    <location>
        <begin position="505"/>
        <end position="522"/>
    </location>
</feature>
<feature type="compositionally biased region" description="Polar residues" evidence="1">
    <location>
        <begin position="481"/>
        <end position="497"/>
    </location>
</feature>
<dbReference type="EMBL" id="JAPFFF010000006">
    <property type="protein sequence ID" value="KAK8887579.1"/>
    <property type="molecule type" value="Genomic_DNA"/>
</dbReference>
<feature type="region of interest" description="Disordered" evidence="1">
    <location>
        <begin position="679"/>
        <end position="762"/>
    </location>
</feature>
<evidence type="ECO:0008006" key="4">
    <source>
        <dbReference type="Google" id="ProtNLM"/>
    </source>
</evidence>
<feature type="compositionally biased region" description="Low complexity" evidence="1">
    <location>
        <begin position="528"/>
        <end position="540"/>
    </location>
</feature>
<gene>
    <name evidence="2" type="ORF">M9Y10_038629</name>
</gene>
<feature type="region of interest" description="Disordered" evidence="1">
    <location>
        <begin position="455"/>
        <end position="540"/>
    </location>
</feature>
<feature type="compositionally biased region" description="Basic and acidic residues" evidence="1">
    <location>
        <begin position="848"/>
        <end position="867"/>
    </location>
</feature>
<dbReference type="Proteomes" id="UP001470230">
    <property type="component" value="Unassembled WGS sequence"/>
</dbReference>
<sequence>MESVPDSGQTEAQSFEISRWFSTILDRIDNVQSHQRYLNKWRNIALKLKRSKRIERVKYVQAKFRQKKCSRSSKSNWFLFYSKLWHRKKKYIFNMARNQLFDAKQRAEDLRRAKKILMIPESESEYESEDSGNTNLDENPNGVISNKIQYNDLSPNGQKWISIVSRFVNQTKYNELHQAYQDFLDELKYQEKERRDTWQYMAHTLIWNIKKGYIKKCHKNFKQARQNWHDLYSNYVLTSKLNYIKNVYSKWNSRSLKTDSQVRRCWKRFYFSMRFKQNIIRMVRESSALSTLTNFFRYIILIRRSTAVAKYFPIRYVATIRSMVKQSTYDSADKIHNFASMKVLRDSDAFSDNWSNCIAEAFSNVASRQVGPPVSMEQRKKRIKPSRNHSKPSNRANIKNNNTKTSIQTIQSKNVSNIQDIKNQEISDSPIKIIKITRDFDPNEEESQKEVITYLSDSSGSSDGGNDNKFNDSKNSKKTTHTNNQNLSNEQIIILSSSKEKPKQSENISIEVNPSGSQSTASVDEYVNNGNSDNDNNQNLKFQNLNKPNKAKLRIETSAYQEMKPIKKKKQKQKELYAPIVIPKRKRPLSPIRKKRVTKHPDDSRNPSINDILGLVGISSSLELLDEGSDADISNSSSIHFRFDDESSDPIEAPYKDLVVDLINVNTSDEERRIHQSLLEASQASSNPPNEEEDRKLPNLKEERKIDLMSSSQTNNQNGLISPEHDISTSPFSYNSNSDFEKEKEFSVNANEKQKDNENAANNNNILFEEEEEENAHHNISDEKTDLIKSIGNEKEERIIIHNEEEDVSCKFNFESEKNDEKSAHGIKPNPHSISEQKSLEGPSDSYISDRDVDAAMHEYSSDNTTK</sequence>
<proteinExistence type="predicted"/>
<feature type="region of interest" description="Disordered" evidence="1">
    <location>
        <begin position="369"/>
        <end position="411"/>
    </location>
</feature>
<feature type="compositionally biased region" description="Polar residues" evidence="1">
    <location>
        <begin position="132"/>
        <end position="141"/>
    </location>
</feature>
<organism evidence="2 3">
    <name type="scientific">Tritrichomonas musculus</name>
    <dbReference type="NCBI Taxonomy" id="1915356"/>
    <lineage>
        <taxon>Eukaryota</taxon>
        <taxon>Metamonada</taxon>
        <taxon>Parabasalia</taxon>
        <taxon>Tritrichomonadida</taxon>
        <taxon>Tritrichomonadidae</taxon>
        <taxon>Tritrichomonas</taxon>
    </lineage>
</organism>
<feature type="compositionally biased region" description="Polar residues" evidence="1">
    <location>
        <begin position="393"/>
        <end position="411"/>
    </location>
</feature>
<feature type="compositionally biased region" description="Basic and acidic residues" evidence="1">
    <location>
        <begin position="814"/>
        <end position="824"/>
    </location>
</feature>
<feature type="compositionally biased region" description="Basic and acidic residues" evidence="1">
    <location>
        <begin position="739"/>
        <end position="758"/>
    </location>
</feature>
<feature type="region of interest" description="Disordered" evidence="1">
    <location>
        <begin position="812"/>
        <end position="867"/>
    </location>
</feature>
<feature type="compositionally biased region" description="Basic and acidic residues" evidence="1">
    <location>
        <begin position="693"/>
        <end position="707"/>
    </location>
</feature>
<feature type="region of interest" description="Disordered" evidence="1">
    <location>
        <begin position="122"/>
        <end position="141"/>
    </location>
</feature>
<evidence type="ECO:0000313" key="2">
    <source>
        <dbReference type="EMBL" id="KAK8887579.1"/>
    </source>
</evidence>
<accession>A0ABR2K8X7</accession>
<evidence type="ECO:0000313" key="3">
    <source>
        <dbReference type="Proteomes" id="UP001470230"/>
    </source>
</evidence>
<comment type="caution">
    <text evidence="2">The sequence shown here is derived from an EMBL/GenBank/DDBJ whole genome shotgun (WGS) entry which is preliminary data.</text>
</comment>
<protein>
    <recommendedName>
        <fullName evidence="4">Sfi1 spindle body domain-containing protein</fullName>
    </recommendedName>
</protein>
<evidence type="ECO:0000256" key="1">
    <source>
        <dbReference type="SAM" id="MobiDB-lite"/>
    </source>
</evidence>
<feature type="compositionally biased region" description="Basic residues" evidence="1">
    <location>
        <begin position="379"/>
        <end position="392"/>
    </location>
</feature>
<name>A0ABR2K8X7_9EUKA</name>